<proteinExistence type="predicted"/>
<accession>A0A935W5L6</accession>
<evidence type="ECO:0000259" key="1">
    <source>
        <dbReference type="Pfam" id="PF10620"/>
    </source>
</evidence>
<dbReference type="EMBL" id="JADJOT010000010">
    <property type="protein sequence ID" value="MBK7955319.1"/>
    <property type="molecule type" value="Genomic_DNA"/>
</dbReference>
<dbReference type="AlphaFoldDB" id="A0A935W5L6"/>
<dbReference type="NCBIfam" id="TIGR03135">
    <property type="entry name" value="malonate_mdcG"/>
    <property type="match status" value="1"/>
</dbReference>
<name>A0A935W5L6_9PROT</name>
<protein>
    <submittedName>
        <fullName evidence="2">Malonate decarboxylase holo-[acyl-carrier-protein] synthase</fullName>
    </submittedName>
</protein>
<dbReference type="Proteomes" id="UP000706151">
    <property type="component" value="Unassembled WGS sequence"/>
</dbReference>
<sequence>MQLALTLPQRLGRQRLACLVNREDVLLTRPPLAVGDCLPRLEIRTRAVLAELDATTQAAGARRGVFGSLAWEVLSGENYRHAESDIDLICDLRSHRQIDDSLQALRVAFARMTCRLDGELRFPGGDAVAWRELAACRHRPVGQVLIKGLYEVKLKPVAALLDSLLAEPAHA</sequence>
<evidence type="ECO:0000313" key="3">
    <source>
        <dbReference type="Proteomes" id="UP000706151"/>
    </source>
</evidence>
<dbReference type="GO" id="GO:0016779">
    <property type="term" value="F:nucleotidyltransferase activity"/>
    <property type="evidence" value="ECO:0007669"/>
    <property type="project" value="InterPro"/>
</dbReference>
<gene>
    <name evidence="2" type="primary">mdcG</name>
    <name evidence="2" type="ORF">IPK02_15945</name>
</gene>
<feature type="domain" description="Phosphoribosyl-dephospho-CoA transferase MdcG C-terminal" evidence="1">
    <location>
        <begin position="36"/>
        <end position="154"/>
    </location>
</feature>
<dbReference type="InterPro" id="IPR049180">
    <property type="entry name" value="MdcG_C"/>
</dbReference>
<dbReference type="Pfam" id="PF10620">
    <property type="entry name" value="MdcG"/>
    <property type="match status" value="1"/>
</dbReference>
<dbReference type="InterPro" id="IPR017557">
    <property type="entry name" value="Holo-ACP_synthase"/>
</dbReference>
<organism evidence="2 3">
    <name type="scientific">Candidatus Accumulibacter affinis</name>
    <dbReference type="NCBI Taxonomy" id="2954384"/>
    <lineage>
        <taxon>Bacteria</taxon>
        <taxon>Pseudomonadati</taxon>
        <taxon>Pseudomonadota</taxon>
        <taxon>Betaproteobacteria</taxon>
        <taxon>Candidatus Accumulibacter</taxon>
    </lineage>
</organism>
<reference evidence="2 3" key="1">
    <citation type="submission" date="2020-10" db="EMBL/GenBank/DDBJ databases">
        <title>Connecting structure to function with the recovery of over 1000 high-quality activated sludge metagenome-assembled genomes encoding full-length rRNA genes using long-read sequencing.</title>
        <authorList>
            <person name="Singleton C.M."/>
            <person name="Petriglieri F."/>
            <person name="Kristensen J.M."/>
            <person name="Kirkegaard R.H."/>
            <person name="Michaelsen T.Y."/>
            <person name="Andersen M.H."/>
            <person name="Karst S.M."/>
            <person name="Dueholm M.S."/>
            <person name="Nielsen P.H."/>
            <person name="Albertsen M."/>
        </authorList>
    </citation>
    <scope>NUCLEOTIDE SEQUENCE [LARGE SCALE GENOMIC DNA]</scope>
    <source>
        <strain evidence="2">Fred_18-Q3-R57-64_BAT3C.720</strain>
    </source>
</reference>
<evidence type="ECO:0000313" key="2">
    <source>
        <dbReference type="EMBL" id="MBK7955319.1"/>
    </source>
</evidence>
<comment type="caution">
    <text evidence="2">The sequence shown here is derived from an EMBL/GenBank/DDBJ whole genome shotgun (WGS) entry which is preliminary data.</text>
</comment>